<name>A0A919G6B1_9ACTN</name>
<reference evidence="3" key="1">
    <citation type="journal article" date="2014" name="Int. J. Syst. Evol. Microbiol.">
        <title>Complete genome sequence of Corynebacterium casei LMG S-19264T (=DSM 44701T), isolated from a smear-ripened cheese.</title>
        <authorList>
            <consortium name="US DOE Joint Genome Institute (JGI-PGF)"/>
            <person name="Walter F."/>
            <person name="Albersmeier A."/>
            <person name="Kalinowski J."/>
            <person name="Ruckert C."/>
        </authorList>
    </citation>
    <scope>NUCLEOTIDE SEQUENCE</scope>
    <source>
        <strain evidence="3">JCM 4646</strain>
    </source>
</reference>
<dbReference type="EMBL" id="BNBO01000036">
    <property type="protein sequence ID" value="GHH78105.1"/>
    <property type="molecule type" value="Genomic_DNA"/>
</dbReference>
<dbReference type="InterPro" id="IPR001830">
    <property type="entry name" value="Glyco_trans_20"/>
</dbReference>
<dbReference type="Proteomes" id="UP000617734">
    <property type="component" value="Unassembled WGS sequence"/>
</dbReference>
<evidence type="ECO:0000313" key="3">
    <source>
        <dbReference type="EMBL" id="GHH78105.1"/>
    </source>
</evidence>
<dbReference type="SFLD" id="SFLDG01140">
    <property type="entry name" value="C2.B:_Phosphomannomutase_and_P"/>
    <property type="match status" value="1"/>
</dbReference>
<dbReference type="RefSeq" id="WP_190213434.1">
    <property type="nucleotide sequence ID" value="NZ_BNBO01000036.1"/>
</dbReference>
<dbReference type="InterPro" id="IPR036412">
    <property type="entry name" value="HAD-like_sf"/>
</dbReference>
<dbReference type="SUPFAM" id="SSF56784">
    <property type="entry name" value="HAD-like"/>
    <property type="match status" value="1"/>
</dbReference>
<dbReference type="AlphaFoldDB" id="A0A919G6B1"/>
<comment type="similarity">
    <text evidence="1">Belongs to the glycosyltransferase 20 family.</text>
</comment>
<dbReference type="SFLD" id="SFLDS00003">
    <property type="entry name" value="Haloacid_Dehalogenase"/>
    <property type="match status" value="1"/>
</dbReference>
<evidence type="ECO:0000259" key="2">
    <source>
        <dbReference type="Pfam" id="PF05116"/>
    </source>
</evidence>
<sequence>MSRILVTDLDGTLLGGGPADRGRLRDALARHPEVTVVFATGRGRSSILDVLRDPLVPAPRWVIADVGATVLDGADLSTVEPLQEQLRAGWPGPDRVRAALRRFPGLGYQRGVVQDGRCSYHLAPEHLTAGLTEAVEALGCGWTYSADRYFDVLPAAASKGGALRALAAKQGWPDEEILVAGDSLNDLSLFRLGTHGVIVAGAEPALLAATAGTPLIHRAHRRGAGGILAALRALGWVTPARAHVQARTPARTPAQDPAAQRHSLVIGYHRPPLRWTGGSWRPPTSPNGILPTLTSAFGDGLPGVWVTALPGEHPEAGRVPPAGPPLSLVPLTTAEWTGYFHRACKETLWPALMSEPDRSVFDDRAWAAYRSVNARFAERIGALAAPGATVWLHDYNLWLVPGLLRTARPDLHTGLFHHTPFPPPDIFAALPVAAELRSSLAHLDWAGFHTARFAEHFRQALAGLPRAPRVQVRPLGVDRPAIEALVRARTPPPRSPAGHLVLAVERLDYAKAPVQKVEAVARLLAQRPDLRGRLTFRLVCPPPEPGLTAYDSTRALLERRVAEVNEAWQQADWRPVDYLPRSLSFAEVVDEYLAADVLWVTSLQDGMNLTAKEFIAAQAALPSSRRTRGAGVLVLSRHAGAAAELGDAALLTDPRSPDDLTTVLAEALALGPAERGARMHRLATLLGHERPADWAARIVQAIRRPDPAA</sequence>
<accession>A0A919G6B1</accession>
<dbReference type="GO" id="GO:0005992">
    <property type="term" value="P:trehalose biosynthetic process"/>
    <property type="evidence" value="ECO:0007669"/>
    <property type="project" value="InterPro"/>
</dbReference>
<dbReference type="InterPro" id="IPR006380">
    <property type="entry name" value="SPP-like_dom"/>
</dbReference>
<evidence type="ECO:0000313" key="4">
    <source>
        <dbReference type="Proteomes" id="UP000617734"/>
    </source>
</evidence>
<dbReference type="InterPro" id="IPR023214">
    <property type="entry name" value="HAD_sf"/>
</dbReference>
<proteinExistence type="inferred from homology"/>
<evidence type="ECO:0000256" key="1">
    <source>
        <dbReference type="ARBA" id="ARBA00008799"/>
    </source>
</evidence>
<dbReference type="Pfam" id="PF05116">
    <property type="entry name" value="S6PP"/>
    <property type="match status" value="1"/>
</dbReference>
<dbReference type="GeneID" id="95355674"/>
<dbReference type="Gene3D" id="3.90.1070.10">
    <property type="match status" value="1"/>
</dbReference>
<reference evidence="3" key="2">
    <citation type="submission" date="2020-09" db="EMBL/GenBank/DDBJ databases">
        <authorList>
            <person name="Sun Q."/>
            <person name="Ohkuma M."/>
        </authorList>
    </citation>
    <scope>NUCLEOTIDE SEQUENCE</scope>
    <source>
        <strain evidence="3">JCM 4646</strain>
    </source>
</reference>
<dbReference type="PANTHER" id="PTHR10788">
    <property type="entry name" value="TREHALOSE-6-PHOSPHATE SYNTHASE"/>
    <property type="match status" value="1"/>
</dbReference>
<feature type="domain" description="Sucrose phosphatase-like" evidence="2">
    <location>
        <begin position="3"/>
        <end position="232"/>
    </location>
</feature>
<organism evidence="3 4">
    <name type="scientific">Kitasatospora indigofera</name>
    <dbReference type="NCBI Taxonomy" id="67307"/>
    <lineage>
        <taxon>Bacteria</taxon>
        <taxon>Bacillati</taxon>
        <taxon>Actinomycetota</taxon>
        <taxon>Actinomycetes</taxon>
        <taxon>Kitasatosporales</taxon>
        <taxon>Streptomycetaceae</taxon>
        <taxon>Kitasatospora</taxon>
    </lineage>
</organism>
<protein>
    <submittedName>
        <fullName evidence="3">Alpha,alpha-trehalose-phosphate synthase</fullName>
    </submittedName>
</protein>
<keyword evidence="4" id="KW-1185">Reference proteome</keyword>
<dbReference type="SUPFAM" id="SSF53756">
    <property type="entry name" value="UDP-Glycosyltransferase/glycogen phosphorylase"/>
    <property type="match status" value="1"/>
</dbReference>
<dbReference type="SFLD" id="SFLDG01141">
    <property type="entry name" value="C2.B.1:_Sucrose_Phosphatase_Li"/>
    <property type="match status" value="1"/>
</dbReference>
<dbReference type="GO" id="GO:0003825">
    <property type="term" value="F:alpha,alpha-trehalose-phosphate synthase (UDP-forming) activity"/>
    <property type="evidence" value="ECO:0007669"/>
    <property type="project" value="TreeGrafter"/>
</dbReference>
<comment type="caution">
    <text evidence="3">The sequence shown here is derived from an EMBL/GenBank/DDBJ whole genome shotgun (WGS) entry which is preliminary data.</text>
</comment>
<dbReference type="PANTHER" id="PTHR10788:SF106">
    <property type="entry name" value="BCDNA.GH08860"/>
    <property type="match status" value="1"/>
</dbReference>
<dbReference type="Gene3D" id="3.40.50.1000">
    <property type="entry name" value="HAD superfamily/HAD-like"/>
    <property type="match status" value="1"/>
</dbReference>
<dbReference type="Pfam" id="PF00982">
    <property type="entry name" value="Glyco_transf_20"/>
    <property type="match status" value="1"/>
</dbReference>
<dbReference type="Gene3D" id="3.40.50.2000">
    <property type="entry name" value="Glycogen Phosphorylase B"/>
    <property type="match status" value="2"/>
</dbReference>
<gene>
    <name evidence="3" type="ORF">GCM10018781_53090</name>
</gene>